<comment type="caution">
    <text evidence="7">The sequence shown here is derived from an EMBL/GenBank/DDBJ whole genome shotgun (WGS) entry which is preliminary data.</text>
</comment>
<dbReference type="Pfam" id="PF01565">
    <property type="entry name" value="FAD_binding_4"/>
    <property type="match status" value="1"/>
</dbReference>
<dbReference type="SUPFAM" id="SSF56176">
    <property type="entry name" value="FAD-binding/transporter-associated domain-like"/>
    <property type="match status" value="1"/>
</dbReference>
<dbReference type="Proteomes" id="UP001501455">
    <property type="component" value="Unassembled WGS sequence"/>
</dbReference>
<gene>
    <name evidence="7" type="ORF">GCM10019016_071350</name>
</gene>
<keyword evidence="8" id="KW-1185">Reference proteome</keyword>
<dbReference type="InterPro" id="IPR006094">
    <property type="entry name" value="Oxid_FAD_bind_N"/>
</dbReference>
<dbReference type="PANTHER" id="PTHR42973:SF39">
    <property type="entry name" value="FAD-BINDING PCMH-TYPE DOMAIN-CONTAINING PROTEIN"/>
    <property type="match status" value="1"/>
</dbReference>
<evidence type="ECO:0000313" key="7">
    <source>
        <dbReference type="EMBL" id="GAA3500030.1"/>
    </source>
</evidence>
<dbReference type="PANTHER" id="PTHR42973">
    <property type="entry name" value="BINDING OXIDOREDUCTASE, PUTATIVE (AFU_ORTHOLOGUE AFUA_1G17690)-RELATED"/>
    <property type="match status" value="1"/>
</dbReference>
<dbReference type="RefSeq" id="WP_345580855.1">
    <property type="nucleotide sequence ID" value="NZ_BAAAXF010000051.1"/>
</dbReference>
<dbReference type="InterPro" id="IPR036318">
    <property type="entry name" value="FAD-bd_PCMH-like_sf"/>
</dbReference>
<dbReference type="InterPro" id="IPR016169">
    <property type="entry name" value="FAD-bd_PCMH_sub2"/>
</dbReference>
<sequence length="448" mass="47061">MNTAAATALAESVDGEVILPGDDAYDAHRDIFVHKGSPDVIVRCHGTEDVRRALAFARAEGLRVSVRSGGHSNAGLSTDNGGLVIDVSPLNGIDVVDAGRGLVRLGPGAQWGQVARALQEHGLSFSSGDTDQVGVGGLLLGGGIGWTVRSSGLALDNLVAAEVVTADGRVLRASADENADLFWGLRGGGGNFGVVTSFEVSARPLPRVHFGSITYPASEAASVVKGWARAMREAPEELTSHVQIFPSFGGDPAPVNILVCYAGEDATAASEAIAPLVELGTVASKDIALVAYPDVLDQAGELPPDWEPMVRNRFVRQCGDEFVDALLTGARAFDNLFVELRSLGGALNRVPADATAFAHRDAEVMLNTAKLGPRADNEAALPELSAFWAALAPFTDGAYSNFLSELDADDMAAVYPPETYARLQAVKDAYDPEDVFSRTPRVRPGTRA</sequence>
<dbReference type="EMBL" id="BAAAXF010000051">
    <property type="protein sequence ID" value="GAA3500030.1"/>
    <property type="molecule type" value="Genomic_DNA"/>
</dbReference>
<comment type="cofactor">
    <cofactor evidence="1">
        <name>FAD</name>
        <dbReference type="ChEBI" id="CHEBI:57692"/>
    </cofactor>
</comment>
<keyword evidence="5" id="KW-0560">Oxidoreductase</keyword>
<dbReference type="PROSITE" id="PS51387">
    <property type="entry name" value="FAD_PCMH"/>
    <property type="match status" value="1"/>
</dbReference>
<keyword evidence="3" id="KW-0285">Flavoprotein</keyword>
<protein>
    <submittedName>
        <fullName evidence="7">FAD-binding oxidoreductase</fullName>
    </submittedName>
</protein>
<dbReference type="PROSITE" id="PS00862">
    <property type="entry name" value="OX2_COVAL_FAD"/>
    <property type="match status" value="1"/>
</dbReference>
<feature type="domain" description="FAD-binding PCMH-type" evidence="6">
    <location>
        <begin position="34"/>
        <end position="205"/>
    </location>
</feature>
<organism evidence="7 8">
    <name type="scientific">Streptomyces prasinosporus</name>
    <dbReference type="NCBI Taxonomy" id="68256"/>
    <lineage>
        <taxon>Bacteria</taxon>
        <taxon>Bacillati</taxon>
        <taxon>Actinomycetota</taxon>
        <taxon>Actinomycetes</taxon>
        <taxon>Kitasatosporales</taxon>
        <taxon>Streptomycetaceae</taxon>
        <taxon>Streptomyces</taxon>
        <taxon>Streptomyces albogriseolus group</taxon>
    </lineage>
</organism>
<comment type="similarity">
    <text evidence="2">Belongs to the oxygen-dependent FAD-linked oxidoreductase family.</text>
</comment>
<reference evidence="8" key="1">
    <citation type="journal article" date="2019" name="Int. J. Syst. Evol. Microbiol.">
        <title>The Global Catalogue of Microorganisms (GCM) 10K type strain sequencing project: providing services to taxonomists for standard genome sequencing and annotation.</title>
        <authorList>
            <consortium name="The Broad Institute Genomics Platform"/>
            <consortium name="The Broad Institute Genome Sequencing Center for Infectious Disease"/>
            <person name="Wu L."/>
            <person name="Ma J."/>
        </authorList>
    </citation>
    <scope>NUCLEOTIDE SEQUENCE [LARGE SCALE GENOMIC DNA]</scope>
    <source>
        <strain evidence="8">JCM 4816</strain>
    </source>
</reference>
<name>A0ABP6TZ61_9ACTN</name>
<evidence type="ECO:0000256" key="2">
    <source>
        <dbReference type="ARBA" id="ARBA00005466"/>
    </source>
</evidence>
<dbReference type="InterPro" id="IPR050416">
    <property type="entry name" value="FAD-linked_Oxidoreductase"/>
</dbReference>
<dbReference type="InterPro" id="IPR016167">
    <property type="entry name" value="FAD-bd_PCMH_sub1"/>
</dbReference>
<dbReference type="Gene3D" id="3.40.462.20">
    <property type="match status" value="1"/>
</dbReference>
<accession>A0ABP6TZ61</accession>
<evidence type="ECO:0000256" key="1">
    <source>
        <dbReference type="ARBA" id="ARBA00001974"/>
    </source>
</evidence>
<dbReference type="Gene3D" id="3.30.465.10">
    <property type="match status" value="1"/>
</dbReference>
<dbReference type="Gene3D" id="3.30.43.10">
    <property type="entry name" value="Uridine Diphospho-n-acetylenolpyruvylglucosamine Reductase, domain 2"/>
    <property type="match status" value="1"/>
</dbReference>
<dbReference type="InterPro" id="IPR006093">
    <property type="entry name" value="Oxy_OxRdtase_FAD_BS"/>
</dbReference>
<proteinExistence type="inferred from homology"/>
<dbReference type="InterPro" id="IPR016166">
    <property type="entry name" value="FAD-bd_PCMH"/>
</dbReference>
<evidence type="ECO:0000313" key="8">
    <source>
        <dbReference type="Proteomes" id="UP001501455"/>
    </source>
</evidence>
<keyword evidence="4" id="KW-0274">FAD</keyword>
<evidence type="ECO:0000256" key="5">
    <source>
        <dbReference type="ARBA" id="ARBA00023002"/>
    </source>
</evidence>
<evidence type="ECO:0000259" key="6">
    <source>
        <dbReference type="PROSITE" id="PS51387"/>
    </source>
</evidence>
<evidence type="ECO:0000256" key="4">
    <source>
        <dbReference type="ARBA" id="ARBA00022827"/>
    </source>
</evidence>
<evidence type="ECO:0000256" key="3">
    <source>
        <dbReference type="ARBA" id="ARBA00022630"/>
    </source>
</evidence>